<keyword evidence="3" id="KW-1185">Reference proteome</keyword>
<evidence type="ECO:0000256" key="1">
    <source>
        <dbReference type="SAM" id="MobiDB-lite"/>
    </source>
</evidence>
<dbReference type="Proteomes" id="UP000800041">
    <property type="component" value="Unassembled WGS sequence"/>
</dbReference>
<feature type="compositionally biased region" description="Basic and acidic residues" evidence="1">
    <location>
        <begin position="14"/>
        <end position="26"/>
    </location>
</feature>
<feature type="compositionally biased region" description="Basic residues" evidence="1">
    <location>
        <begin position="80"/>
        <end position="89"/>
    </location>
</feature>
<evidence type="ECO:0000313" key="2">
    <source>
        <dbReference type="EMBL" id="KAF1981750.1"/>
    </source>
</evidence>
<feature type="compositionally biased region" description="Basic residues" evidence="1">
    <location>
        <begin position="55"/>
        <end position="72"/>
    </location>
</feature>
<name>A0A6G1GLR4_9PEZI</name>
<reference evidence="2" key="1">
    <citation type="journal article" date="2020" name="Stud. Mycol.">
        <title>101 Dothideomycetes genomes: a test case for predicting lifestyles and emergence of pathogens.</title>
        <authorList>
            <person name="Haridas S."/>
            <person name="Albert R."/>
            <person name="Binder M."/>
            <person name="Bloem J."/>
            <person name="Labutti K."/>
            <person name="Salamov A."/>
            <person name="Andreopoulos B."/>
            <person name="Baker S."/>
            <person name="Barry K."/>
            <person name="Bills G."/>
            <person name="Bluhm B."/>
            <person name="Cannon C."/>
            <person name="Castanera R."/>
            <person name="Culley D."/>
            <person name="Daum C."/>
            <person name="Ezra D."/>
            <person name="Gonzalez J."/>
            <person name="Henrissat B."/>
            <person name="Kuo A."/>
            <person name="Liang C."/>
            <person name="Lipzen A."/>
            <person name="Lutzoni F."/>
            <person name="Magnuson J."/>
            <person name="Mondo S."/>
            <person name="Nolan M."/>
            <person name="Ohm R."/>
            <person name="Pangilinan J."/>
            <person name="Park H.-J."/>
            <person name="Ramirez L."/>
            <person name="Alfaro M."/>
            <person name="Sun H."/>
            <person name="Tritt A."/>
            <person name="Yoshinaga Y."/>
            <person name="Zwiers L.-H."/>
            <person name="Turgeon B."/>
            <person name="Goodwin S."/>
            <person name="Spatafora J."/>
            <person name="Crous P."/>
            <person name="Grigoriev I."/>
        </authorList>
    </citation>
    <scope>NUCLEOTIDE SEQUENCE</scope>
    <source>
        <strain evidence="2">CBS 113979</strain>
    </source>
</reference>
<dbReference type="AlphaFoldDB" id="A0A6G1GLR4"/>
<gene>
    <name evidence="2" type="ORF">K402DRAFT_425165</name>
</gene>
<feature type="compositionally biased region" description="Low complexity" evidence="1">
    <location>
        <begin position="27"/>
        <end position="43"/>
    </location>
</feature>
<dbReference type="EMBL" id="ML977194">
    <property type="protein sequence ID" value="KAF1981750.1"/>
    <property type="molecule type" value="Genomic_DNA"/>
</dbReference>
<feature type="compositionally biased region" description="Polar residues" evidence="1">
    <location>
        <begin position="152"/>
        <end position="165"/>
    </location>
</feature>
<feature type="region of interest" description="Disordered" evidence="1">
    <location>
        <begin position="1"/>
        <end position="177"/>
    </location>
</feature>
<sequence>MASSQRDLPAADTWRPRESSADRDFVRGAASRRSAERGGASSPRRGHHDTTSKTSSHHLSGHHHPSSRPSRPRSRDRAAPRRRRSHSRARSSSPSSRLRGTANPTAIETTRPHPSSAEEASPLCPTAIPNAPSTGGAAAVSALHLGPAEPTHVNNVSEPGRQSTYAPRLEHHPPTPTNLRLAVAPALLNLDSTEKDPADAVLLQSAGLPVETSLRELILPSDTATSGSAQEKTIQGHTVKETLQIQLLGVQETTSHLGTRHRHLHPVADHLLRQSADVALRSPPDANAILTSGRLAQRA</sequence>
<organism evidence="2 3">
    <name type="scientific">Aulographum hederae CBS 113979</name>
    <dbReference type="NCBI Taxonomy" id="1176131"/>
    <lineage>
        <taxon>Eukaryota</taxon>
        <taxon>Fungi</taxon>
        <taxon>Dikarya</taxon>
        <taxon>Ascomycota</taxon>
        <taxon>Pezizomycotina</taxon>
        <taxon>Dothideomycetes</taxon>
        <taxon>Pleosporomycetidae</taxon>
        <taxon>Aulographales</taxon>
        <taxon>Aulographaceae</taxon>
    </lineage>
</organism>
<evidence type="ECO:0000313" key="3">
    <source>
        <dbReference type="Proteomes" id="UP000800041"/>
    </source>
</evidence>
<proteinExistence type="predicted"/>
<accession>A0A6G1GLR4</accession>
<protein>
    <submittedName>
        <fullName evidence="2">Uncharacterized protein</fullName>
    </submittedName>
</protein>
<feature type="compositionally biased region" description="Low complexity" evidence="1">
    <location>
        <begin position="90"/>
        <end position="99"/>
    </location>
</feature>